<feature type="compositionally biased region" description="Acidic residues" evidence="4">
    <location>
        <begin position="51"/>
        <end position="63"/>
    </location>
</feature>
<keyword evidence="3" id="KW-0238">DNA-binding</keyword>
<dbReference type="InterPro" id="IPR020046">
    <property type="entry name" value="5-3_exonucl_a-hlix_arch_N"/>
</dbReference>
<protein>
    <submittedName>
        <fullName evidence="6">5'-3' exonuclease family protein</fullName>
    </submittedName>
</protein>
<dbReference type="FunFam" id="3.40.50.1010:FF:000028">
    <property type="entry name" value="5'-3' exonuclease family protein"/>
    <property type="match status" value="1"/>
</dbReference>
<dbReference type="Proteomes" id="UP000325081">
    <property type="component" value="Unassembled WGS sequence"/>
</dbReference>
<dbReference type="GO" id="GO:0033567">
    <property type="term" value="P:DNA replication, Okazaki fragment processing"/>
    <property type="evidence" value="ECO:0007669"/>
    <property type="project" value="InterPro"/>
</dbReference>
<dbReference type="InterPro" id="IPR008918">
    <property type="entry name" value="HhH2"/>
</dbReference>
<dbReference type="InterPro" id="IPR020045">
    <property type="entry name" value="DNA_polI_H3TH"/>
</dbReference>
<dbReference type="InterPro" id="IPR029060">
    <property type="entry name" value="PIN-like_dom_sf"/>
</dbReference>
<dbReference type="GO" id="GO:0003677">
    <property type="term" value="F:DNA binding"/>
    <property type="evidence" value="ECO:0007669"/>
    <property type="project" value="UniProtKB-KW"/>
</dbReference>
<dbReference type="Pfam" id="PF01367">
    <property type="entry name" value="5_3_exonuc"/>
    <property type="match status" value="1"/>
</dbReference>
<dbReference type="CDD" id="cd09898">
    <property type="entry name" value="H3TH_53EXO"/>
    <property type="match status" value="1"/>
</dbReference>
<reference evidence="7" key="1">
    <citation type="journal article" date="2019" name="Curr. Biol.">
        <title>Genome Sequence of Striga asiatica Provides Insight into the Evolution of Plant Parasitism.</title>
        <authorList>
            <person name="Yoshida S."/>
            <person name="Kim S."/>
            <person name="Wafula E.K."/>
            <person name="Tanskanen J."/>
            <person name="Kim Y.M."/>
            <person name="Honaas L."/>
            <person name="Yang Z."/>
            <person name="Spallek T."/>
            <person name="Conn C.E."/>
            <person name="Ichihashi Y."/>
            <person name="Cheong K."/>
            <person name="Cui S."/>
            <person name="Der J.P."/>
            <person name="Gundlach H."/>
            <person name="Jiao Y."/>
            <person name="Hori C."/>
            <person name="Ishida J.K."/>
            <person name="Kasahara H."/>
            <person name="Kiba T."/>
            <person name="Kim M.S."/>
            <person name="Koo N."/>
            <person name="Laohavisit A."/>
            <person name="Lee Y.H."/>
            <person name="Lumba S."/>
            <person name="McCourt P."/>
            <person name="Mortimer J.C."/>
            <person name="Mutuku J.M."/>
            <person name="Nomura T."/>
            <person name="Sasaki-Sekimoto Y."/>
            <person name="Seto Y."/>
            <person name="Wang Y."/>
            <person name="Wakatake T."/>
            <person name="Sakakibara H."/>
            <person name="Demura T."/>
            <person name="Yamaguchi S."/>
            <person name="Yoneyama K."/>
            <person name="Manabe R.I."/>
            <person name="Nelson D.C."/>
            <person name="Schulman A.H."/>
            <person name="Timko M.P."/>
            <person name="dePamphilis C.W."/>
            <person name="Choi D."/>
            <person name="Shirasu K."/>
        </authorList>
    </citation>
    <scope>NUCLEOTIDE SEQUENCE [LARGE SCALE GENOMIC DNA]</scope>
    <source>
        <strain evidence="7">cv. UVA1</strain>
    </source>
</reference>
<dbReference type="GO" id="GO:0008409">
    <property type="term" value="F:5'-3' exonuclease activity"/>
    <property type="evidence" value="ECO:0007669"/>
    <property type="project" value="InterPro"/>
</dbReference>
<dbReference type="PANTHER" id="PTHR42646:SF2">
    <property type="entry name" value="5'-3' EXONUCLEASE FAMILY PROTEIN"/>
    <property type="match status" value="1"/>
</dbReference>
<name>A0A5A7Q1E1_STRAF</name>
<feature type="domain" description="5'-3' exonuclease" evidence="5">
    <location>
        <begin position="283"/>
        <end position="609"/>
    </location>
</feature>
<gene>
    <name evidence="6" type="ORF">STAS_15167</name>
</gene>
<sequence length="651" mass="71317">MSQMSVRTEMAMAMGRAEMVATAEGWTDDEEDDGRVTRKAMVTTTKGGDVAGEDEQKEADDVGGDTLPPEYREVDEAVGEIIEEIPLNGCGQMCNDARQKKPSELGRGCRLPVSSGVHRSLVAIGRVEKLKKEIQVFGGKNPSALPSIFAAQSQTTSGIQRRHGGELTLGICSSPFFSSTLSINSSFGAWSRPCLLRLKEFADFHGLLSYISPKSSSLLEDIVFKLETKWFSHLISGVCGVVRPFSSTAISTSAQSAQAIDESTISNSATSDDVQTTITPSNGRVMLIDGTSIIYRAYYKLLAKLHHGHLSHADGNGDWVLTIFSALSLIIDVLEFLPSHVAVVFDHDGVPYGHASLSTKQSFVAKGLNFRHTLYPAYKSNRPPTPDTIVQGLQYLKASIKAMSIKVIEVPGVEADDVIGTLAVRSVNDGFKVRVVSPDKDFFQILSPSLRLLRIAPRGFDKPVDSAVSLGLIKQIDRTCDNILRWNKGCNDSIMVEEKMTSFGMEDFAMKYGDLAPSQFVDVISLVGDKSDNIPGVDKIGDVHAVELITKFGTLENLLDCVEQVDEERIKKALISNSEQAILSKNLAMLRSDLPFYMVPFTTNDLGFVKPEDNGEKFTSLLTAISAYAEGFSADRIIRRAFYLWKKLERK</sequence>
<evidence type="ECO:0000313" key="7">
    <source>
        <dbReference type="Proteomes" id="UP000325081"/>
    </source>
</evidence>
<feature type="region of interest" description="Disordered" evidence="4">
    <location>
        <begin position="22"/>
        <end position="70"/>
    </location>
</feature>
<dbReference type="Gene3D" id="1.10.150.20">
    <property type="entry name" value="5' to 3' exonuclease, C-terminal subdomain"/>
    <property type="match status" value="1"/>
</dbReference>
<keyword evidence="7" id="KW-1185">Reference proteome</keyword>
<keyword evidence="1" id="KW-0540">Nuclease</keyword>
<organism evidence="6 7">
    <name type="scientific">Striga asiatica</name>
    <name type="common">Asiatic witchweed</name>
    <name type="synonym">Buchnera asiatica</name>
    <dbReference type="NCBI Taxonomy" id="4170"/>
    <lineage>
        <taxon>Eukaryota</taxon>
        <taxon>Viridiplantae</taxon>
        <taxon>Streptophyta</taxon>
        <taxon>Embryophyta</taxon>
        <taxon>Tracheophyta</taxon>
        <taxon>Spermatophyta</taxon>
        <taxon>Magnoliopsida</taxon>
        <taxon>eudicotyledons</taxon>
        <taxon>Gunneridae</taxon>
        <taxon>Pentapetalae</taxon>
        <taxon>asterids</taxon>
        <taxon>lamiids</taxon>
        <taxon>Lamiales</taxon>
        <taxon>Orobanchaceae</taxon>
        <taxon>Buchnereae</taxon>
        <taxon>Striga</taxon>
    </lineage>
</organism>
<dbReference type="SMART" id="SM00279">
    <property type="entry name" value="HhH2"/>
    <property type="match status" value="1"/>
</dbReference>
<dbReference type="SUPFAM" id="SSF47807">
    <property type="entry name" value="5' to 3' exonuclease, C-terminal subdomain"/>
    <property type="match status" value="1"/>
</dbReference>
<comment type="caution">
    <text evidence="6">The sequence shown here is derived from an EMBL/GenBank/DDBJ whole genome shotgun (WGS) entry which is preliminary data.</text>
</comment>
<dbReference type="EMBL" id="BKCP01005516">
    <property type="protein sequence ID" value="GER38642.1"/>
    <property type="molecule type" value="Genomic_DNA"/>
</dbReference>
<dbReference type="OrthoDB" id="275278at2759"/>
<proteinExistence type="predicted"/>
<dbReference type="InterPro" id="IPR002421">
    <property type="entry name" value="5-3_exonuclease"/>
</dbReference>
<evidence type="ECO:0000259" key="5">
    <source>
        <dbReference type="SMART" id="SM00475"/>
    </source>
</evidence>
<evidence type="ECO:0000256" key="3">
    <source>
        <dbReference type="ARBA" id="ARBA00023125"/>
    </source>
</evidence>
<dbReference type="GO" id="GO:0017108">
    <property type="term" value="F:5'-flap endonuclease activity"/>
    <property type="evidence" value="ECO:0007669"/>
    <property type="project" value="InterPro"/>
</dbReference>
<dbReference type="CDD" id="cd09859">
    <property type="entry name" value="PIN_53EXO"/>
    <property type="match status" value="1"/>
</dbReference>
<evidence type="ECO:0000256" key="4">
    <source>
        <dbReference type="SAM" id="MobiDB-lite"/>
    </source>
</evidence>
<dbReference type="SUPFAM" id="SSF88723">
    <property type="entry name" value="PIN domain-like"/>
    <property type="match status" value="1"/>
</dbReference>
<evidence type="ECO:0000256" key="1">
    <source>
        <dbReference type="ARBA" id="ARBA00022722"/>
    </source>
</evidence>
<evidence type="ECO:0000313" key="6">
    <source>
        <dbReference type="EMBL" id="GER38642.1"/>
    </source>
</evidence>
<dbReference type="AlphaFoldDB" id="A0A5A7Q1E1"/>
<keyword evidence="6" id="KW-0269">Exonuclease</keyword>
<keyword evidence="2" id="KW-0378">Hydrolase</keyword>
<dbReference type="PANTHER" id="PTHR42646">
    <property type="entry name" value="FLAP ENDONUCLEASE XNI"/>
    <property type="match status" value="1"/>
</dbReference>
<dbReference type="Gene3D" id="3.40.50.1010">
    <property type="entry name" value="5'-nuclease"/>
    <property type="match status" value="1"/>
</dbReference>
<dbReference type="InterPro" id="IPR038969">
    <property type="entry name" value="FEN"/>
</dbReference>
<accession>A0A5A7Q1E1</accession>
<dbReference type="InterPro" id="IPR036279">
    <property type="entry name" value="5-3_exonuclease_C_sf"/>
</dbReference>
<dbReference type="SMART" id="SM00475">
    <property type="entry name" value="53EXOc"/>
    <property type="match status" value="1"/>
</dbReference>
<evidence type="ECO:0000256" key="2">
    <source>
        <dbReference type="ARBA" id="ARBA00022801"/>
    </source>
</evidence>
<dbReference type="Pfam" id="PF02739">
    <property type="entry name" value="5_3_exonuc_N"/>
    <property type="match status" value="1"/>
</dbReference>
<dbReference type="FunFam" id="1.10.150.20:FF:000003">
    <property type="entry name" value="DNA polymerase I"/>
    <property type="match status" value="1"/>
</dbReference>